<dbReference type="Proteomes" id="UP001164746">
    <property type="component" value="Chromosome 5"/>
</dbReference>
<evidence type="ECO:0000313" key="2">
    <source>
        <dbReference type="EMBL" id="WAR05564.1"/>
    </source>
</evidence>
<reference evidence="2" key="1">
    <citation type="submission" date="2022-11" db="EMBL/GenBank/DDBJ databases">
        <title>Centuries of genome instability and evolution in soft-shell clam transmissible cancer (bioRxiv).</title>
        <authorList>
            <person name="Hart S.F.M."/>
            <person name="Yonemitsu M.A."/>
            <person name="Giersch R.M."/>
            <person name="Beal B.F."/>
            <person name="Arriagada G."/>
            <person name="Davis B.W."/>
            <person name="Ostrander E.A."/>
            <person name="Goff S.P."/>
            <person name="Metzger M.J."/>
        </authorList>
    </citation>
    <scope>NUCLEOTIDE SEQUENCE</scope>
    <source>
        <strain evidence="2">MELC-2E11</strain>
        <tissue evidence="2">Siphon/mantle</tissue>
    </source>
</reference>
<dbReference type="EMBL" id="CP111016">
    <property type="protein sequence ID" value="WAR05564.1"/>
    <property type="molecule type" value="Genomic_DNA"/>
</dbReference>
<keyword evidence="3" id="KW-1185">Reference proteome</keyword>
<dbReference type="Pfam" id="PF00100">
    <property type="entry name" value="Zona_pellucida"/>
    <property type="match status" value="1"/>
</dbReference>
<gene>
    <name evidence="2" type="ORF">MAR_020933</name>
</gene>
<protein>
    <recommendedName>
        <fullName evidence="1">ZP domain-containing protein</fullName>
    </recommendedName>
</protein>
<evidence type="ECO:0000259" key="1">
    <source>
        <dbReference type="PROSITE" id="PS51034"/>
    </source>
</evidence>
<accession>A0ABY7E8P6</accession>
<dbReference type="InterPro" id="IPR001507">
    <property type="entry name" value="ZP_dom"/>
</dbReference>
<dbReference type="PROSITE" id="PS51034">
    <property type="entry name" value="ZP_2"/>
    <property type="match status" value="1"/>
</dbReference>
<feature type="domain" description="ZP" evidence="1">
    <location>
        <begin position="1"/>
        <end position="238"/>
    </location>
</feature>
<organism evidence="2 3">
    <name type="scientific">Mya arenaria</name>
    <name type="common">Soft-shell clam</name>
    <dbReference type="NCBI Taxonomy" id="6604"/>
    <lineage>
        <taxon>Eukaryota</taxon>
        <taxon>Metazoa</taxon>
        <taxon>Spiralia</taxon>
        <taxon>Lophotrochozoa</taxon>
        <taxon>Mollusca</taxon>
        <taxon>Bivalvia</taxon>
        <taxon>Autobranchia</taxon>
        <taxon>Heteroconchia</taxon>
        <taxon>Euheterodonta</taxon>
        <taxon>Imparidentia</taxon>
        <taxon>Neoheterodontei</taxon>
        <taxon>Myida</taxon>
        <taxon>Myoidea</taxon>
        <taxon>Myidae</taxon>
        <taxon>Mya</taxon>
    </lineage>
</organism>
<proteinExistence type="predicted"/>
<evidence type="ECO:0000313" key="3">
    <source>
        <dbReference type="Proteomes" id="UP001164746"/>
    </source>
</evidence>
<dbReference type="InterPro" id="IPR055355">
    <property type="entry name" value="ZP-C"/>
</dbReference>
<name>A0ABY7E8P6_MYAAR</name>
<sequence length="238" mass="25476">MAPGSKAAGYLMMRAVSTSGSQPCPFQFQGGDTGRDEVTINDCPMDIDIDVVFSPGSGIPKLLTDVVRFFTLNCQNSPPEGFTRPVVDNSWVTNVISTQKQDPITPAIALKANIGQATESATVEPGGTTTAPSVGLFEKLPWTVSGPEGYRVMPLSCTATSGPIEGQEVQSITLVENGCSLQLNLLSNFRMEDPEKPHILVADLFAFRFPGSNELNLACQVKGCRLTSRSCDFVRAIV</sequence>